<dbReference type="EMBL" id="UOFH01000423">
    <property type="protein sequence ID" value="VAW68152.1"/>
    <property type="molecule type" value="Genomic_DNA"/>
</dbReference>
<dbReference type="GO" id="GO:0006313">
    <property type="term" value="P:DNA transposition"/>
    <property type="evidence" value="ECO:0007669"/>
    <property type="project" value="InterPro"/>
</dbReference>
<gene>
    <name evidence="2" type="ORF">MNBD_GAMMA08-1211</name>
</gene>
<accession>A0A3B0XYB4</accession>
<dbReference type="SMART" id="SM01321">
    <property type="entry name" value="Y1_Tnp"/>
    <property type="match status" value="1"/>
</dbReference>
<sequence>MARPLRLEFAGALYHVTARGNRQEDIFEEDADRLEFISIFQTVCEQYNWVCHAYCLMGNHYHLLIETPDANLSKGMRQLNGVYTQTFNRKHNRVGHLFQGRYKSILVEKDSYLLELSRYIVLNPVRAQMVRSVVNWRWSSYRAMTGQIKKPAFLEVDWVLSAFGKRYIVLNPVRAQMVRSVVNWRWSSYRAMTGQIKKPAFLEVDWVLSAFGKRKSKAIAGYKKFVSEGKNQPSPWHALKNQIYLGGDKFVEKMQLLIDGDKALSEVPSSQRRPVAKDLVYYEASYPDRNTAIVEAYLSGGYTLKTIGEYFNLHYSTVSGILRDHKSKT</sequence>
<dbReference type="GO" id="GO:0003677">
    <property type="term" value="F:DNA binding"/>
    <property type="evidence" value="ECO:0007669"/>
    <property type="project" value="InterPro"/>
</dbReference>
<dbReference type="SUPFAM" id="SSF143422">
    <property type="entry name" value="Transposase IS200-like"/>
    <property type="match status" value="1"/>
</dbReference>
<dbReference type="PANTHER" id="PTHR34322">
    <property type="entry name" value="TRANSPOSASE, Y1_TNP DOMAIN-CONTAINING"/>
    <property type="match status" value="1"/>
</dbReference>
<protein>
    <recommendedName>
        <fullName evidence="1">Transposase IS200-like domain-containing protein</fullName>
    </recommendedName>
</protein>
<organism evidence="2">
    <name type="scientific">hydrothermal vent metagenome</name>
    <dbReference type="NCBI Taxonomy" id="652676"/>
    <lineage>
        <taxon>unclassified sequences</taxon>
        <taxon>metagenomes</taxon>
        <taxon>ecological metagenomes</taxon>
    </lineage>
</organism>
<evidence type="ECO:0000259" key="1">
    <source>
        <dbReference type="SMART" id="SM01321"/>
    </source>
</evidence>
<proteinExistence type="predicted"/>
<dbReference type="InterPro" id="IPR002686">
    <property type="entry name" value="Transposase_17"/>
</dbReference>
<dbReference type="NCBIfam" id="NF047646">
    <property type="entry name" value="REP_Tyr_transpos"/>
    <property type="match status" value="1"/>
</dbReference>
<reference evidence="2" key="1">
    <citation type="submission" date="2018-06" db="EMBL/GenBank/DDBJ databases">
        <authorList>
            <person name="Zhirakovskaya E."/>
        </authorList>
    </citation>
    <scope>NUCLEOTIDE SEQUENCE</scope>
</reference>
<dbReference type="PANTHER" id="PTHR34322:SF2">
    <property type="entry name" value="TRANSPOSASE IS200-LIKE DOMAIN-CONTAINING PROTEIN"/>
    <property type="match status" value="1"/>
</dbReference>
<dbReference type="Gene3D" id="3.30.70.1290">
    <property type="entry name" value="Transposase IS200-like"/>
    <property type="match status" value="2"/>
</dbReference>
<dbReference type="AlphaFoldDB" id="A0A3B0XYB4"/>
<name>A0A3B0XYB4_9ZZZZ</name>
<feature type="domain" description="Transposase IS200-like" evidence="1">
    <location>
        <begin position="9"/>
        <end position="123"/>
    </location>
</feature>
<evidence type="ECO:0000313" key="2">
    <source>
        <dbReference type="EMBL" id="VAW68152.1"/>
    </source>
</evidence>
<dbReference type="Pfam" id="PF01797">
    <property type="entry name" value="Y1_Tnp"/>
    <property type="match status" value="1"/>
</dbReference>
<dbReference type="InterPro" id="IPR036515">
    <property type="entry name" value="Transposase_17_sf"/>
</dbReference>
<dbReference type="GO" id="GO:0004803">
    <property type="term" value="F:transposase activity"/>
    <property type="evidence" value="ECO:0007669"/>
    <property type="project" value="InterPro"/>
</dbReference>